<evidence type="ECO:0000313" key="3">
    <source>
        <dbReference type="Proteomes" id="UP000317178"/>
    </source>
</evidence>
<accession>A0A518CSC1</accession>
<dbReference type="AlphaFoldDB" id="A0A518CSC1"/>
<dbReference type="Proteomes" id="UP000317178">
    <property type="component" value="Chromosome"/>
</dbReference>
<keyword evidence="3" id="KW-1185">Reference proteome</keyword>
<reference evidence="2 3" key="1">
    <citation type="submission" date="2019-02" db="EMBL/GenBank/DDBJ databases">
        <title>Deep-cultivation of Planctomycetes and their phenomic and genomic characterization uncovers novel biology.</title>
        <authorList>
            <person name="Wiegand S."/>
            <person name="Jogler M."/>
            <person name="Boedeker C."/>
            <person name="Pinto D."/>
            <person name="Vollmers J."/>
            <person name="Rivas-Marin E."/>
            <person name="Kohn T."/>
            <person name="Peeters S.H."/>
            <person name="Heuer A."/>
            <person name="Rast P."/>
            <person name="Oberbeckmann S."/>
            <person name="Bunk B."/>
            <person name="Jeske O."/>
            <person name="Meyerdierks A."/>
            <person name="Storesund J.E."/>
            <person name="Kallscheuer N."/>
            <person name="Luecker S."/>
            <person name="Lage O.M."/>
            <person name="Pohl T."/>
            <person name="Merkel B.J."/>
            <person name="Hornburger P."/>
            <person name="Mueller R.-W."/>
            <person name="Bruemmer F."/>
            <person name="Labrenz M."/>
            <person name="Spormann A.M."/>
            <person name="Op den Camp H."/>
            <person name="Overmann J."/>
            <person name="Amann R."/>
            <person name="Jetten M.S.M."/>
            <person name="Mascher T."/>
            <person name="Medema M.H."/>
            <person name="Devos D.P."/>
            <person name="Kaster A.-K."/>
            <person name="Ovreas L."/>
            <person name="Rohde M."/>
            <person name="Galperin M.Y."/>
            <person name="Jogler C."/>
        </authorList>
    </citation>
    <scope>NUCLEOTIDE SEQUENCE [LARGE SCALE GENOMIC DNA]</scope>
    <source>
        <strain evidence="2 3">Pla110</strain>
    </source>
</reference>
<sequence length="101" mass="11374">MIMNEGKAPMDDESEEEEVLGEIELKVEPRIDKLEELGVTVDELSDAIEAALDKEERMLDNIENPDDICPIEEVPVELNGKIYKLEEVAEIEVSGDLDVLF</sequence>
<gene>
    <name evidence="2" type="ORF">Pla110_38940</name>
</gene>
<proteinExistence type="predicted"/>
<dbReference type="EMBL" id="CP036281">
    <property type="protein sequence ID" value="QDU82139.1"/>
    <property type="molecule type" value="Genomic_DNA"/>
</dbReference>
<name>A0A518CSC1_9PLAN</name>
<dbReference type="RefSeq" id="WP_144998076.1">
    <property type="nucleotide sequence ID" value="NZ_CP036281.1"/>
</dbReference>
<feature type="coiled-coil region" evidence="1">
    <location>
        <begin position="34"/>
        <end position="61"/>
    </location>
</feature>
<protein>
    <submittedName>
        <fullName evidence="2">Uncharacterized protein</fullName>
    </submittedName>
</protein>
<keyword evidence="1" id="KW-0175">Coiled coil</keyword>
<dbReference type="KEGG" id="plon:Pla110_38940"/>
<organism evidence="2 3">
    <name type="scientific">Polystyrenella longa</name>
    <dbReference type="NCBI Taxonomy" id="2528007"/>
    <lineage>
        <taxon>Bacteria</taxon>
        <taxon>Pseudomonadati</taxon>
        <taxon>Planctomycetota</taxon>
        <taxon>Planctomycetia</taxon>
        <taxon>Planctomycetales</taxon>
        <taxon>Planctomycetaceae</taxon>
        <taxon>Polystyrenella</taxon>
    </lineage>
</organism>
<evidence type="ECO:0000256" key="1">
    <source>
        <dbReference type="SAM" id="Coils"/>
    </source>
</evidence>
<evidence type="ECO:0000313" key="2">
    <source>
        <dbReference type="EMBL" id="QDU82139.1"/>
    </source>
</evidence>